<proteinExistence type="inferred from homology"/>
<dbReference type="Proteomes" id="UP000043763">
    <property type="component" value="Unassembled WGS sequence"/>
</dbReference>
<evidence type="ECO:0000313" key="4">
    <source>
        <dbReference type="Proteomes" id="UP000043763"/>
    </source>
</evidence>
<dbReference type="AlphaFoldDB" id="A0A0G4KAF1"/>
<name>A0A0G4KAF1_9SPIR</name>
<sequence>MSDVYEKIVNEKYIGKEVNPINQSDIFHLADIYSKKFSFKNNDNNIALLIVDTQRDFIDPKKGSLPVKGALKDIKRIINFIYSNLEDISRIYVTMDTHYYDSIFHPYMWKKHSGEDVDPFTEVTLDKIYNHEIIPLYKKEQIQYLKKLEKANARNLIIWPYHCIHGTDGWLIEKQLNNMLLFYERLREKNIHKIIKGTERLTEMYGAVKPEVVTPETRFFDMAWVYELKNYKYIYVCGEAKDFSLYDTLYQICDVYSSDKNITKKINVMINCCSSIYNNKEIEKKYNQLQKNYGINIIEV</sequence>
<comment type="similarity">
    <text evidence="1">Belongs to the isochorismatase family.</text>
</comment>
<accession>A0A0G4KAF1</accession>
<protein>
    <submittedName>
        <fullName evidence="3">Nicotinamidase</fullName>
    </submittedName>
</protein>
<keyword evidence="2" id="KW-0378">Hydrolase</keyword>
<dbReference type="PANTHER" id="PTHR11080">
    <property type="entry name" value="PYRAZINAMIDASE/NICOTINAMIDASE"/>
    <property type="match status" value="1"/>
</dbReference>
<dbReference type="GO" id="GO:0016787">
    <property type="term" value="F:hydrolase activity"/>
    <property type="evidence" value="ECO:0007669"/>
    <property type="project" value="UniProtKB-KW"/>
</dbReference>
<evidence type="ECO:0000256" key="2">
    <source>
        <dbReference type="ARBA" id="ARBA00022801"/>
    </source>
</evidence>
<dbReference type="SUPFAM" id="SSF52499">
    <property type="entry name" value="Isochorismatase-like hydrolases"/>
    <property type="match status" value="1"/>
</dbReference>
<dbReference type="InterPro" id="IPR036380">
    <property type="entry name" value="Isochorismatase-like_sf"/>
</dbReference>
<dbReference type="EMBL" id="CVLB01000003">
    <property type="protein sequence ID" value="CRF35320.1"/>
    <property type="molecule type" value="Genomic_DNA"/>
</dbReference>
<dbReference type="PANTHER" id="PTHR11080:SF2">
    <property type="entry name" value="LD05707P"/>
    <property type="match status" value="1"/>
</dbReference>
<reference evidence="4" key="1">
    <citation type="submission" date="2015-04" db="EMBL/GenBank/DDBJ databases">
        <authorList>
            <person name="Mushtaq Mamoona"/>
        </authorList>
    </citation>
    <scope>NUCLEOTIDE SEQUENCE [LARGE SCALE GENOMIC DNA]</scope>
    <source>
        <strain evidence="4">AN4859/03</strain>
    </source>
</reference>
<dbReference type="OrthoDB" id="9796485at2"/>
<keyword evidence="4" id="KW-1185">Reference proteome</keyword>
<organism evidence="3 4">
    <name type="scientific">Brachyspira suanatina</name>
    <dbReference type="NCBI Taxonomy" id="381802"/>
    <lineage>
        <taxon>Bacteria</taxon>
        <taxon>Pseudomonadati</taxon>
        <taxon>Spirochaetota</taxon>
        <taxon>Spirochaetia</taxon>
        <taxon>Brachyspirales</taxon>
        <taxon>Brachyspiraceae</taxon>
        <taxon>Brachyspira</taxon>
    </lineage>
</organism>
<dbReference type="InterPro" id="IPR052347">
    <property type="entry name" value="Isochorismatase_Nicotinamidase"/>
</dbReference>
<evidence type="ECO:0000256" key="1">
    <source>
        <dbReference type="ARBA" id="ARBA00006336"/>
    </source>
</evidence>
<dbReference type="Gene3D" id="3.40.50.850">
    <property type="entry name" value="Isochorismatase-like"/>
    <property type="match status" value="1"/>
</dbReference>
<gene>
    <name evidence="3" type="ORF">BRSU_2577</name>
</gene>
<evidence type="ECO:0000313" key="3">
    <source>
        <dbReference type="EMBL" id="CRF35320.1"/>
    </source>
</evidence>
<dbReference type="RefSeq" id="WP_048595972.1">
    <property type="nucleotide sequence ID" value="NZ_CVLB01000003.1"/>
</dbReference>